<dbReference type="GO" id="GO:0000724">
    <property type="term" value="P:double-strand break repair via homologous recombination"/>
    <property type="evidence" value="ECO:0007669"/>
    <property type="project" value="TreeGrafter"/>
</dbReference>
<comment type="caution">
    <text evidence="5">The sequence shown here is derived from an EMBL/GenBank/DDBJ whole genome shotgun (WGS) entry which is preliminary data.</text>
</comment>
<evidence type="ECO:0000313" key="5">
    <source>
        <dbReference type="EMBL" id="KAJ7359047.1"/>
    </source>
</evidence>
<protein>
    <recommendedName>
        <fullName evidence="3">DNA 3'-5' helicase</fullName>
        <ecNumber evidence="3">5.6.2.4</ecNumber>
    </recommendedName>
</protein>
<evidence type="ECO:0000256" key="3">
    <source>
        <dbReference type="ARBA" id="ARBA00034808"/>
    </source>
</evidence>
<organism evidence="5 6">
    <name type="scientific">Desmophyllum pertusum</name>
    <dbReference type="NCBI Taxonomy" id="174260"/>
    <lineage>
        <taxon>Eukaryota</taxon>
        <taxon>Metazoa</taxon>
        <taxon>Cnidaria</taxon>
        <taxon>Anthozoa</taxon>
        <taxon>Hexacorallia</taxon>
        <taxon>Scleractinia</taxon>
        <taxon>Caryophylliina</taxon>
        <taxon>Caryophylliidae</taxon>
        <taxon>Desmophyllum</taxon>
    </lineage>
</organism>
<dbReference type="OrthoDB" id="5986275at2759"/>
<dbReference type="Pfam" id="PF13245">
    <property type="entry name" value="AAA_19"/>
    <property type="match status" value="1"/>
</dbReference>
<feature type="domain" description="Helicase C-terminal" evidence="4">
    <location>
        <begin position="1"/>
        <end position="126"/>
    </location>
</feature>
<dbReference type="GO" id="GO:0005694">
    <property type="term" value="C:chromosome"/>
    <property type="evidence" value="ECO:0007669"/>
    <property type="project" value="TreeGrafter"/>
</dbReference>
<accession>A0A9W9YNA7</accession>
<dbReference type="GO" id="GO:0005737">
    <property type="term" value="C:cytoplasm"/>
    <property type="evidence" value="ECO:0007669"/>
    <property type="project" value="TreeGrafter"/>
</dbReference>
<dbReference type="EMBL" id="MU827313">
    <property type="protein sequence ID" value="KAJ7359047.1"/>
    <property type="molecule type" value="Genomic_DNA"/>
</dbReference>
<dbReference type="Gene3D" id="3.40.50.300">
    <property type="entry name" value="P-loop containing nucleotide triphosphate hydrolases"/>
    <property type="match status" value="2"/>
</dbReference>
<comment type="catalytic activity">
    <reaction evidence="2">
        <text>Couples ATP hydrolysis with the unwinding of duplex DNA by translocating in the 3'-5' direction.</text>
        <dbReference type="EC" id="5.6.2.4"/>
    </reaction>
</comment>
<dbReference type="PANTHER" id="PTHR13710:SF154">
    <property type="entry name" value="RECQ HELICASE, PUTATIVE (AFU_ORTHOLOGUE AFUA_6G14720)-RELATED"/>
    <property type="match status" value="1"/>
</dbReference>
<keyword evidence="5" id="KW-0378">Hydrolase</keyword>
<dbReference type="AlphaFoldDB" id="A0A9W9YNA7"/>
<evidence type="ECO:0000313" key="6">
    <source>
        <dbReference type="Proteomes" id="UP001163046"/>
    </source>
</evidence>
<dbReference type="GO" id="GO:0016787">
    <property type="term" value="F:hydrolase activity"/>
    <property type="evidence" value="ECO:0007669"/>
    <property type="project" value="UniProtKB-KW"/>
</dbReference>
<dbReference type="GO" id="GO:0043138">
    <property type="term" value="F:3'-5' DNA helicase activity"/>
    <property type="evidence" value="ECO:0007669"/>
    <property type="project" value="UniProtKB-EC"/>
</dbReference>
<dbReference type="GO" id="GO:0009378">
    <property type="term" value="F:four-way junction helicase activity"/>
    <property type="evidence" value="ECO:0007669"/>
    <property type="project" value="TreeGrafter"/>
</dbReference>
<dbReference type="PROSITE" id="PS51194">
    <property type="entry name" value="HELICASE_CTER"/>
    <property type="match status" value="1"/>
</dbReference>
<name>A0A9W9YNA7_9CNID</name>
<evidence type="ECO:0000256" key="2">
    <source>
        <dbReference type="ARBA" id="ARBA00034617"/>
    </source>
</evidence>
<dbReference type="EC" id="5.6.2.4" evidence="3"/>
<dbReference type="PANTHER" id="PTHR13710">
    <property type="entry name" value="DNA HELICASE RECQ FAMILY MEMBER"/>
    <property type="match status" value="1"/>
</dbReference>
<proteinExistence type="inferred from homology"/>
<sequence>MADCIIGIYHSMTWQEYKERVVKSMKGEGKKRVIIATSALSMGVNFPDIRFVVHWGPAHNLLDHHQQSGRAGRDGLTSDVVVIYHGHQLIHCEDVKAFVHSDDCLRVDSYNLSPLHSCSSSTQPSNSEDWRKIDLLLGKPGTGKSQVLIRIVHECFQCRLKSLILTPVALLATRYRDLFGTTHVEANTIHSAFNIPVNDKQNHHINFALEGYDILIVDEASIIGANTFHLDDLIGRINKVIADLDITEWWLWTLTCSKNYYTTDLHLENNHTILHILLSTTTPMIPLLDRMYCIKYKSKMYLNKLLAKYENELRL</sequence>
<keyword evidence="6" id="KW-1185">Reference proteome</keyword>
<dbReference type="SUPFAM" id="SSF52540">
    <property type="entry name" value="P-loop containing nucleoside triphosphate hydrolases"/>
    <property type="match status" value="2"/>
</dbReference>
<reference evidence="5" key="1">
    <citation type="submission" date="2023-01" db="EMBL/GenBank/DDBJ databases">
        <title>Genome assembly of the deep-sea coral Lophelia pertusa.</title>
        <authorList>
            <person name="Herrera S."/>
            <person name="Cordes E."/>
        </authorList>
    </citation>
    <scope>NUCLEOTIDE SEQUENCE</scope>
    <source>
        <strain evidence="5">USNM1676648</strain>
        <tissue evidence="5">Polyp</tissue>
    </source>
</reference>
<dbReference type="Pfam" id="PF00271">
    <property type="entry name" value="Helicase_C"/>
    <property type="match status" value="1"/>
</dbReference>
<comment type="similarity">
    <text evidence="1">Belongs to the helicase family. RecQ subfamily.</text>
</comment>
<dbReference type="Proteomes" id="UP001163046">
    <property type="component" value="Unassembled WGS sequence"/>
</dbReference>
<dbReference type="InterPro" id="IPR001650">
    <property type="entry name" value="Helicase_C-like"/>
</dbReference>
<evidence type="ECO:0000256" key="1">
    <source>
        <dbReference type="ARBA" id="ARBA00005446"/>
    </source>
</evidence>
<dbReference type="SMART" id="SM00490">
    <property type="entry name" value="HELICc"/>
    <property type="match status" value="1"/>
</dbReference>
<gene>
    <name evidence="5" type="primary">wrn-1_1</name>
    <name evidence="5" type="ORF">OS493_019954</name>
</gene>
<dbReference type="InterPro" id="IPR027417">
    <property type="entry name" value="P-loop_NTPase"/>
</dbReference>
<evidence type="ECO:0000259" key="4">
    <source>
        <dbReference type="PROSITE" id="PS51194"/>
    </source>
</evidence>